<protein>
    <submittedName>
        <fullName evidence="4">Glycosyltransferase involved in cell wall biosynthesis</fullName>
    </submittedName>
</protein>
<evidence type="ECO:0000313" key="4">
    <source>
        <dbReference type="EMBL" id="NYE47035.1"/>
    </source>
</evidence>
<accession>A0A852TUB0</accession>
<dbReference type="InterPro" id="IPR028098">
    <property type="entry name" value="Glyco_trans_4-like_N"/>
</dbReference>
<dbReference type="SUPFAM" id="SSF53756">
    <property type="entry name" value="UDP-Glycosyltransferase/glycogen phosphorylase"/>
    <property type="match status" value="1"/>
</dbReference>
<dbReference type="EMBL" id="JACCCC010000001">
    <property type="protein sequence ID" value="NYE47035.1"/>
    <property type="molecule type" value="Genomic_DNA"/>
</dbReference>
<keyword evidence="1" id="KW-0328">Glycosyltransferase</keyword>
<dbReference type="Gene3D" id="3.40.50.2000">
    <property type="entry name" value="Glycogen Phosphorylase B"/>
    <property type="match status" value="2"/>
</dbReference>
<dbReference type="RefSeq" id="WP_179643047.1">
    <property type="nucleotide sequence ID" value="NZ_BAAAYY010000001.1"/>
</dbReference>
<dbReference type="Pfam" id="PF13692">
    <property type="entry name" value="Glyco_trans_1_4"/>
    <property type="match status" value="1"/>
</dbReference>
<organism evidence="4 5">
    <name type="scientific">Spinactinospora alkalitolerans</name>
    <dbReference type="NCBI Taxonomy" id="687207"/>
    <lineage>
        <taxon>Bacteria</taxon>
        <taxon>Bacillati</taxon>
        <taxon>Actinomycetota</taxon>
        <taxon>Actinomycetes</taxon>
        <taxon>Streptosporangiales</taxon>
        <taxon>Nocardiopsidaceae</taxon>
        <taxon>Spinactinospora</taxon>
    </lineage>
</organism>
<dbReference type="CDD" id="cd03801">
    <property type="entry name" value="GT4_PimA-like"/>
    <property type="match status" value="1"/>
</dbReference>
<reference evidence="4 5" key="1">
    <citation type="submission" date="2020-07" db="EMBL/GenBank/DDBJ databases">
        <title>Sequencing the genomes of 1000 actinobacteria strains.</title>
        <authorList>
            <person name="Klenk H.-P."/>
        </authorList>
    </citation>
    <scope>NUCLEOTIDE SEQUENCE [LARGE SCALE GENOMIC DNA]</scope>
    <source>
        <strain evidence="4 5">CXB654</strain>
    </source>
</reference>
<gene>
    <name evidence="4" type="ORF">HDA32_002155</name>
</gene>
<sequence>MRAVFVVDSDAFGGAEVHTSHLLRRLPPGIRRGLVVSEPVAPAFRSVPHVAERVAVPLARHRDSAPEVAAALARLEPDVVHVNLVDPASNAACLAAALDTAPTVATLHLTGHPGPDPSGLSALYGGLDRAVAPSAPIAAQLCELGVRPERVVRVRNGVDLPAEAARPPGRTPLLIGAVGRLTEQKGFDVLLGAVRRLVRGGRPLAVVVAGEGRDRARLERQAPGLPVTFIGHCADVPALLRRLDVFCLPSRREALSLALLEAMAHGLPCVTTAVGDVGPEVGEDALVVEPEDEVGLAAALDRLLGDPALRRALGERARRRALASFSAQRMADDYAGVIASAGAGHPMRAST</sequence>
<keyword evidence="5" id="KW-1185">Reference proteome</keyword>
<dbReference type="PANTHER" id="PTHR12526">
    <property type="entry name" value="GLYCOSYLTRANSFERASE"/>
    <property type="match status" value="1"/>
</dbReference>
<dbReference type="Pfam" id="PF13439">
    <property type="entry name" value="Glyco_transf_4"/>
    <property type="match status" value="1"/>
</dbReference>
<evidence type="ECO:0000259" key="3">
    <source>
        <dbReference type="Pfam" id="PF13439"/>
    </source>
</evidence>
<proteinExistence type="predicted"/>
<feature type="domain" description="Glycosyltransferase subfamily 4-like N-terminal" evidence="3">
    <location>
        <begin position="12"/>
        <end position="160"/>
    </location>
</feature>
<dbReference type="Proteomes" id="UP000589036">
    <property type="component" value="Unassembled WGS sequence"/>
</dbReference>
<name>A0A852TUB0_9ACTN</name>
<evidence type="ECO:0000256" key="2">
    <source>
        <dbReference type="ARBA" id="ARBA00022679"/>
    </source>
</evidence>
<evidence type="ECO:0000256" key="1">
    <source>
        <dbReference type="ARBA" id="ARBA00022676"/>
    </source>
</evidence>
<comment type="caution">
    <text evidence="4">The sequence shown here is derived from an EMBL/GenBank/DDBJ whole genome shotgun (WGS) entry which is preliminary data.</text>
</comment>
<keyword evidence="2 4" id="KW-0808">Transferase</keyword>
<evidence type="ECO:0000313" key="5">
    <source>
        <dbReference type="Proteomes" id="UP000589036"/>
    </source>
</evidence>
<dbReference type="GO" id="GO:0016757">
    <property type="term" value="F:glycosyltransferase activity"/>
    <property type="evidence" value="ECO:0007669"/>
    <property type="project" value="UniProtKB-KW"/>
</dbReference>
<dbReference type="AlphaFoldDB" id="A0A852TUB0"/>